<evidence type="ECO:0000313" key="3">
    <source>
        <dbReference type="Proteomes" id="UP000198797"/>
    </source>
</evidence>
<dbReference type="SUPFAM" id="SSF53300">
    <property type="entry name" value="vWA-like"/>
    <property type="match status" value="1"/>
</dbReference>
<reference evidence="3" key="1">
    <citation type="submission" date="2016-06" db="EMBL/GenBank/DDBJ databases">
        <authorList>
            <person name="Varghese N."/>
            <person name="Submissions Spin"/>
        </authorList>
    </citation>
    <scope>NUCLEOTIDE SEQUENCE [LARGE SCALE GENOMIC DNA]</scope>
    <source>
        <strain evidence="3">DSM 44100</strain>
    </source>
</reference>
<keyword evidence="1" id="KW-0812">Transmembrane</keyword>
<keyword evidence="3" id="KW-1185">Reference proteome</keyword>
<proteinExistence type="predicted"/>
<dbReference type="OrthoDB" id="3532301at2"/>
<dbReference type="Gene3D" id="3.40.50.410">
    <property type="entry name" value="von Willebrand factor, type A domain"/>
    <property type="match status" value="1"/>
</dbReference>
<name>A0A1C5A8J3_9ACTN</name>
<evidence type="ECO:0000313" key="2">
    <source>
        <dbReference type="EMBL" id="SCF41476.1"/>
    </source>
</evidence>
<evidence type="ECO:0000256" key="1">
    <source>
        <dbReference type="SAM" id="Phobius"/>
    </source>
</evidence>
<dbReference type="RefSeq" id="WP_141723173.1">
    <property type="nucleotide sequence ID" value="NZ_FMCU01000014.1"/>
</dbReference>
<dbReference type="Proteomes" id="UP000198797">
    <property type="component" value="Unassembled WGS sequence"/>
</dbReference>
<dbReference type="STRING" id="121616.GA0070216_114148"/>
<sequence length="268" mass="28787">MRFTSTPAVADGRAVPGRAVLDDVAVPTRPPWWRRLIRPLLTTLLVLALLAFCAVRIHDWLGPPASLDQAVLEGARKVAGPVCIDEIQDVSGSMTQYTALREQAVDQLFQFAQRELEASDQLAEAVFSGTTGVTMPPTSLHALPARRPAPAPGDGTLMAPAIRALTAADRRADRTCAARALVAITDGEVHDDPAELRGALVDGAYTRMYLVVPGLAGGRPGAFTGDVLDGVVVRRFTDARRLGVIFGQVFAELLGVELRHRKIETDRP</sequence>
<protein>
    <submittedName>
        <fullName evidence="2">von Willebrand factor type A domain-containing protein</fullName>
    </submittedName>
</protein>
<dbReference type="InterPro" id="IPR036465">
    <property type="entry name" value="vWFA_dom_sf"/>
</dbReference>
<feature type="transmembrane region" description="Helical" evidence="1">
    <location>
        <begin position="36"/>
        <end position="55"/>
    </location>
</feature>
<dbReference type="AlphaFoldDB" id="A0A1C5A8J3"/>
<dbReference type="EMBL" id="FMCU01000014">
    <property type="protein sequence ID" value="SCF41476.1"/>
    <property type="molecule type" value="Genomic_DNA"/>
</dbReference>
<accession>A0A1C5A8J3</accession>
<keyword evidence="1" id="KW-1133">Transmembrane helix</keyword>
<keyword evidence="1" id="KW-0472">Membrane</keyword>
<dbReference type="CDD" id="cd00198">
    <property type="entry name" value="vWFA"/>
    <property type="match status" value="1"/>
</dbReference>
<gene>
    <name evidence="2" type="ORF">GA0070216_114148</name>
</gene>
<organism evidence="2 3">
    <name type="scientific">Micromonospora matsumotoense</name>
    <dbReference type="NCBI Taxonomy" id="121616"/>
    <lineage>
        <taxon>Bacteria</taxon>
        <taxon>Bacillati</taxon>
        <taxon>Actinomycetota</taxon>
        <taxon>Actinomycetes</taxon>
        <taxon>Micromonosporales</taxon>
        <taxon>Micromonosporaceae</taxon>
        <taxon>Micromonospora</taxon>
    </lineage>
</organism>